<name>A0ABV0SD01_9TELE</name>
<sequence length="77" mass="9229">VLQENEALRQRVELLQLQNEQETEELKANAVQAKEELCRYVHLYQSSEVKLLCSLERKIVNMELRHEHREKELQQVS</sequence>
<dbReference type="EMBL" id="JAHRIN010076933">
    <property type="protein sequence ID" value="MEQ2218424.1"/>
    <property type="molecule type" value="Genomic_DNA"/>
</dbReference>
<dbReference type="Proteomes" id="UP001434883">
    <property type="component" value="Unassembled WGS sequence"/>
</dbReference>
<organism evidence="2 3">
    <name type="scientific">Xenoophorus captivus</name>
    <dbReference type="NCBI Taxonomy" id="1517983"/>
    <lineage>
        <taxon>Eukaryota</taxon>
        <taxon>Metazoa</taxon>
        <taxon>Chordata</taxon>
        <taxon>Craniata</taxon>
        <taxon>Vertebrata</taxon>
        <taxon>Euteleostomi</taxon>
        <taxon>Actinopterygii</taxon>
        <taxon>Neopterygii</taxon>
        <taxon>Teleostei</taxon>
        <taxon>Neoteleostei</taxon>
        <taxon>Acanthomorphata</taxon>
        <taxon>Ovalentaria</taxon>
        <taxon>Atherinomorphae</taxon>
        <taxon>Cyprinodontiformes</taxon>
        <taxon>Goodeidae</taxon>
        <taxon>Xenoophorus</taxon>
    </lineage>
</organism>
<protein>
    <submittedName>
        <fullName evidence="2">Uncharacterized protein</fullName>
    </submittedName>
</protein>
<keyword evidence="1" id="KW-0175">Coiled coil</keyword>
<feature type="coiled-coil region" evidence="1">
    <location>
        <begin position="5"/>
        <end position="36"/>
    </location>
</feature>
<accession>A0ABV0SD01</accession>
<proteinExistence type="predicted"/>
<feature type="non-terminal residue" evidence="2">
    <location>
        <position position="1"/>
    </location>
</feature>
<evidence type="ECO:0000313" key="2">
    <source>
        <dbReference type="EMBL" id="MEQ2218424.1"/>
    </source>
</evidence>
<comment type="caution">
    <text evidence="2">The sequence shown here is derived from an EMBL/GenBank/DDBJ whole genome shotgun (WGS) entry which is preliminary data.</text>
</comment>
<evidence type="ECO:0000256" key="1">
    <source>
        <dbReference type="SAM" id="Coils"/>
    </source>
</evidence>
<evidence type="ECO:0000313" key="3">
    <source>
        <dbReference type="Proteomes" id="UP001434883"/>
    </source>
</evidence>
<reference evidence="2 3" key="1">
    <citation type="submission" date="2021-06" db="EMBL/GenBank/DDBJ databases">
        <authorList>
            <person name="Palmer J.M."/>
        </authorList>
    </citation>
    <scope>NUCLEOTIDE SEQUENCE [LARGE SCALE GENOMIC DNA]</scope>
    <source>
        <strain evidence="2 3">XC_2019</strain>
        <tissue evidence="2">Muscle</tissue>
    </source>
</reference>
<gene>
    <name evidence="2" type="ORF">XENOCAPTIV_003037</name>
</gene>
<keyword evidence="3" id="KW-1185">Reference proteome</keyword>